<gene>
    <name evidence="1" type="ORF">IMSHALPRED_004452</name>
</gene>
<name>A0A8H3IMA0_9LECA</name>
<proteinExistence type="predicted"/>
<dbReference type="InterPro" id="IPR002110">
    <property type="entry name" value="Ankyrin_rpt"/>
</dbReference>
<sequence>MAEAALAATAVQLIDVGVRTLLLLSRLMSEVKNAPDKIRALQHDVKSLLSVARAIQSDPSTVGLDSSPLANALEQALQLEALLNDLAIGPKDEFRQRFWKAWRSAKNEQKLDNLCKRLEYTKTTLLVWFEKNGASVLQAVNRRTEATDAGVQGLVLQAQKCGVRANEAQEDVRETIAVARSTDVKSSGIMNSLQQSVVPVVEAIDKRSIEINFDVRQGLSIGQGISVRTRAIEDRMQTQLMPSIEEFNRKLDVEVSRPLVDLKASIEKMSILCHNAASRQDILDAFSILYPAVDLLLKLSAKQKVIDEMMDHTMEVLSFLAGFELNETGQNDDFRTPLGRFVSDLNLLGASECSILENNFHQLIKCKDLAVSQSPREQIFGWRTSVSLNYIYRQFPGTVECERHSPLIIAVIQENEAETTRLICTGVDVNEASWDRTSTLSAALKWPKGVKILLEAGARMINGPPSYWDHAESESVMMILESDQGSYTSELHRDYLLVAFGVDRRLCERLAGTLAKRRRALAAMARSYLPPADLKALGIGISAEDHGNLDEHAVATADALAKYGYAVPEILQPIGRGPSVYATYDPSTFSCTAANALYDAGFRDLHVPDACGFTPLQAACLAKNIEMVEWFLGHGEDLRTSPLSLSCSCFHLLAANLGFFFDDTSNFEKLINAPSHFWSSLLLHIDVSSPDACRCACSVHGCTATSMLLRNSDSTWYQKLGRLRRWCNALALSVLEVEACCEEFMRLETFERLGMTHVCCRPSEVAEGLTQMSEEDQIEIMEEESSFSDELQTLMERYHIERAKFKGPAFAFLGRWSAWLREDGLNEPSEFERFRTDYPSLCDDYYTKVKQEDMLDVFREGRFTIPDF</sequence>
<organism evidence="1 2">
    <name type="scientific">Imshaugia aleurites</name>
    <dbReference type="NCBI Taxonomy" id="172621"/>
    <lineage>
        <taxon>Eukaryota</taxon>
        <taxon>Fungi</taxon>
        <taxon>Dikarya</taxon>
        <taxon>Ascomycota</taxon>
        <taxon>Pezizomycotina</taxon>
        <taxon>Lecanoromycetes</taxon>
        <taxon>OSLEUM clade</taxon>
        <taxon>Lecanoromycetidae</taxon>
        <taxon>Lecanorales</taxon>
        <taxon>Lecanorineae</taxon>
        <taxon>Parmeliaceae</taxon>
        <taxon>Imshaugia</taxon>
    </lineage>
</organism>
<dbReference type="Pfam" id="PF00023">
    <property type="entry name" value="Ank"/>
    <property type="match status" value="1"/>
</dbReference>
<dbReference type="Proteomes" id="UP000664534">
    <property type="component" value="Unassembled WGS sequence"/>
</dbReference>
<evidence type="ECO:0000313" key="2">
    <source>
        <dbReference type="Proteomes" id="UP000664534"/>
    </source>
</evidence>
<reference evidence="1" key="1">
    <citation type="submission" date="2021-03" db="EMBL/GenBank/DDBJ databases">
        <authorList>
            <person name="Tagirdzhanova G."/>
        </authorList>
    </citation>
    <scope>NUCLEOTIDE SEQUENCE</scope>
</reference>
<dbReference type="SUPFAM" id="SSF48403">
    <property type="entry name" value="Ankyrin repeat"/>
    <property type="match status" value="1"/>
</dbReference>
<evidence type="ECO:0008006" key="3">
    <source>
        <dbReference type="Google" id="ProtNLM"/>
    </source>
</evidence>
<dbReference type="Gene3D" id="1.25.40.20">
    <property type="entry name" value="Ankyrin repeat-containing domain"/>
    <property type="match status" value="1"/>
</dbReference>
<dbReference type="AlphaFoldDB" id="A0A8H3IMA0"/>
<dbReference type="InterPro" id="IPR036770">
    <property type="entry name" value="Ankyrin_rpt-contain_sf"/>
</dbReference>
<protein>
    <recommendedName>
        <fullName evidence="3">Fungal N-terminal domain-containing protein</fullName>
    </recommendedName>
</protein>
<dbReference type="SMART" id="SM00248">
    <property type="entry name" value="ANK"/>
    <property type="match status" value="2"/>
</dbReference>
<dbReference type="OrthoDB" id="1577640at2759"/>
<dbReference type="EMBL" id="CAJPDT010000021">
    <property type="protein sequence ID" value="CAF9918864.1"/>
    <property type="molecule type" value="Genomic_DNA"/>
</dbReference>
<accession>A0A8H3IMA0</accession>
<keyword evidence="2" id="KW-1185">Reference proteome</keyword>
<comment type="caution">
    <text evidence="1">The sequence shown here is derived from an EMBL/GenBank/DDBJ whole genome shotgun (WGS) entry which is preliminary data.</text>
</comment>
<evidence type="ECO:0000313" key="1">
    <source>
        <dbReference type="EMBL" id="CAF9918864.1"/>
    </source>
</evidence>